<evidence type="ECO:0000313" key="3">
    <source>
        <dbReference type="Proteomes" id="UP000530571"/>
    </source>
</evidence>
<dbReference type="AlphaFoldDB" id="A0A7W6KHI2"/>
<keyword evidence="1" id="KW-1133">Transmembrane helix</keyword>
<sequence length="115" mass="12062">MKDADNEGYRSFARGGLTAVVTVNSGALVALVSQLSSLKDPSNGPCLKASFICWVAGIVLGLLAWATAAAAAQSFANEKYRREAFFAAAGFLLFFLSILSFIAGVGFVFQAVFPS</sequence>
<name>A0A7W6KHI2_9HYPH</name>
<proteinExistence type="predicted"/>
<dbReference type="EMBL" id="JACIDZ010000003">
    <property type="protein sequence ID" value="MBB4121311.1"/>
    <property type="molecule type" value="Genomic_DNA"/>
</dbReference>
<evidence type="ECO:0000256" key="1">
    <source>
        <dbReference type="SAM" id="Phobius"/>
    </source>
</evidence>
<dbReference type="Proteomes" id="UP000530571">
    <property type="component" value="Unassembled WGS sequence"/>
</dbReference>
<gene>
    <name evidence="2" type="ORF">GGR30_001225</name>
</gene>
<keyword evidence="1" id="KW-0812">Transmembrane</keyword>
<protein>
    <submittedName>
        <fullName evidence="2">Uncharacterized protein</fullName>
    </submittedName>
</protein>
<organism evidence="2 3">
    <name type="scientific">Martelella radicis</name>
    <dbReference type="NCBI Taxonomy" id="1397476"/>
    <lineage>
        <taxon>Bacteria</taxon>
        <taxon>Pseudomonadati</taxon>
        <taxon>Pseudomonadota</taxon>
        <taxon>Alphaproteobacteria</taxon>
        <taxon>Hyphomicrobiales</taxon>
        <taxon>Aurantimonadaceae</taxon>
        <taxon>Martelella</taxon>
    </lineage>
</organism>
<evidence type="ECO:0000313" key="2">
    <source>
        <dbReference type="EMBL" id="MBB4121311.1"/>
    </source>
</evidence>
<keyword evidence="3" id="KW-1185">Reference proteome</keyword>
<accession>A0A7W6KHI2</accession>
<comment type="caution">
    <text evidence="2">The sequence shown here is derived from an EMBL/GenBank/DDBJ whole genome shotgun (WGS) entry which is preliminary data.</text>
</comment>
<feature type="transmembrane region" description="Helical" evidence="1">
    <location>
        <begin position="84"/>
        <end position="113"/>
    </location>
</feature>
<feature type="transmembrane region" description="Helical" evidence="1">
    <location>
        <begin position="51"/>
        <end position="72"/>
    </location>
</feature>
<feature type="transmembrane region" description="Helical" evidence="1">
    <location>
        <begin position="12"/>
        <end position="31"/>
    </location>
</feature>
<dbReference type="RefSeq" id="WP_183483595.1">
    <property type="nucleotide sequence ID" value="NZ_JACIDZ010000003.1"/>
</dbReference>
<keyword evidence="1" id="KW-0472">Membrane</keyword>
<reference evidence="2 3" key="1">
    <citation type="submission" date="2020-08" db="EMBL/GenBank/DDBJ databases">
        <title>Genomic Encyclopedia of Type Strains, Phase IV (KMG-IV): sequencing the most valuable type-strain genomes for metagenomic binning, comparative biology and taxonomic classification.</title>
        <authorList>
            <person name="Goeker M."/>
        </authorList>
    </citation>
    <scope>NUCLEOTIDE SEQUENCE [LARGE SCALE GENOMIC DNA]</scope>
    <source>
        <strain evidence="2 3">DSM 28101</strain>
    </source>
</reference>